<reference evidence="2 3" key="1">
    <citation type="submission" date="2019-11" db="EMBL/GenBank/DDBJ databases">
        <authorList>
            <person name="He Y."/>
        </authorList>
    </citation>
    <scope>NUCLEOTIDE SEQUENCE [LARGE SCALE GENOMIC DNA]</scope>
    <source>
        <strain evidence="2 3">SCSIO 58843</strain>
    </source>
</reference>
<sequence length="194" mass="20805">MGVHVIDAEDEEAERPPRRRTIVRLLAFVIAGAVVLALVMGATYLFVDLGEETDGRTALALPLLGDVVGATLDDGTAVWVVHDIDGDVRVLRARDVADESVQTHVWAVSYCPTTGRFESYWGAQFDMEGRRLGGPAPTGLGVYDVEVTDDDQVLVGTLATDDAGRAEVDEVGQPSNLSCDGEGPAIHHPLWEPL</sequence>
<dbReference type="KEGG" id="atq:GH723_16935"/>
<keyword evidence="1" id="KW-0472">Membrane</keyword>
<dbReference type="EMBL" id="CP045851">
    <property type="protein sequence ID" value="QGG96645.1"/>
    <property type="molecule type" value="Genomic_DNA"/>
</dbReference>
<dbReference type="Proteomes" id="UP000334019">
    <property type="component" value="Chromosome"/>
</dbReference>
<dbReference type="InterPro" id="IPR036922">
    <property type="entry name" value="Rieske_2Fe-2S_sf"/>
</dbReference>
<organism evidence="2 3">
    <name type="scientific">Actinomarinicola tropica</name>
    <dbReference type="NCBI Taxonomy" id="2789776"/>
    <lineage>
        <taxon>Bacteria</taxon>
        <taxon>Bacillati</taxon>
        <taxon>Actinomycetota</taxon>
        <taxon>Acidimicrobiia</taxon>
        <taxon>Acidimicrobiales</taxon>
        <taxon>Iamiaceae</taxon>
        <taxon>Actinomarinicola</taxon>
    </lineage>
</organism>
<name>A0A5Q2RTV6_9ACTN</name>
<feature type="transmembrane region" description="Helical" evidence="1">
    <location>
        <begin position="25"/>
        <end position="47"/>
    </location>
</feature>
<gene>
    <name evidence="2" type="ORF">GH723_16935</name>
</gene>
<evidence type="ECO:0000256" key="1">
    <source>
        <dbReference type="SAM" id="Phobius"/>
    </source>
</evidence>
<keyword evidence="1" id="KW-0812">Transmembrane</keyword>
<keyword evidence="1" id="KW-1133">Transmembrane helix</keyword>
<dbReference type="RefSeq" id="WP_153760749.1">
    <property type="nucleotide sequence ID" value="NZ_CP045851.1"/>
</dbReference>
<dbReference type="SUPFAM" id="SSF50022">
    <property type="entry name" value="ISP domain"/>
    <property type="match status" value="1"/>
</dbReference>
<accession>A0A5Q2RTV6</accession>
<proteinExistence type="predicted"/>
<keyword evidence="3" id="KW-1185">Reference proteome</keyword>
<protein>
    <submittedName>
        <fullName evidence="2">Uncharacterized protein</fullName>
    </submittedName>
</protein>
<evidence type="ECO:0000313" key="2">
    <source>
        <dbReference type="EMBL" id="QGG96645.1"/>
    </source>
</evidence>
<dbReference type="AlphaFoldDB" id="A0A5Q2RTV6"/>
<dbReference type="GO" id="GO:0051537">
    <property type="term" value="F:2 iron, 2 sulfur cluster binding"/>
    <property type="evidence" value="ECO:0007669"/>
    <property type="project" value="InterPro"/>
</dbReference>
<evidence type="ECO:0000313" key="3">
    <source>
        <dbReference type="Proteomes" id="UP000334019"/>
    </source>
</evidence>
<dbReference type="Gene3D" id="2.102.10.10">
    <property type="entry name" value="Rieske [2Fe-2S] iron-sulphur domain"/>
    <property type="match status" value="1"/>
</dbReference>